<gene>
    <name evidence="1" type="ORF">BUZ57_05420</name>
</gene>
<dbReference type="AlphaFoldDB" id="A0A0A8HLD0"/>
<dbReference type="RefSeq" id="WP_039643523.1">
    <property type="nucleotide sequence ID" value="NZ_CP008747.1"/>
</dbReference>
<dbReference type="Proteomes" id="UP000285625">
    <property type="component" value="Unassembled WGS sequence"/>
</dbReference>
<proteinExistence type="predicted"/>
<dbReference type="KEGG" id="shu:SHYC_00430"/>
<protein>
    <submittedName>
        <fullName evidence="1">Phage tail protein</fullName>
    </submittedName>
</protein>
<organism evidence="1 2">
    <name type="scientific">Staphylococcus hyicus</name>
    <dbReference type="NCBI Taxonomy" id="1284"/>
    <lineage>
        <taxon>Bacteria</taxon>
        <taxon>Bacillati</taxon>
        <taxon>Bacillota</taxon>
        <taxon>Bacilli</taxon>
        <taxon>Bacillales</taxon>
        <taxon>Staphylococcaceae</taxon>
        <taxon>Staphylococcus</taxon>
    </lineage>
</organism>
<evidence type="ECO:0000313" key="2">
    <source>
        <dbReference type="Proteomes" id="UP000285625"/>
    </source>
</evidence>
<dbReference type="GeneID" id="41071948"/>
<reference evidence="1 2" key="1">
    <citation type="journal article" date="2016" name="Front. Microbiol.">
        <title>Comprehensive Phylogenetic Analysis of Bovine Non-aureus Staphylococci Species Based on Whole-Genome Sequencing.</title>
        <authorList>
            <person name="Naushad S."/>
            <person name="Barkema H.W."/>
            <person name="Luby C."/>
            <person name="Condas L.A."/>
            <person name="Nobrega D.B."/>
            <person name="Carson D.A."/>
            <person name="De Buck J."/>
        </authorList>
    </citation>
    <scope>NUCLEOTIDE SEQUENCE [LARGE SCALE GENOMIC DNA]</scope>
    <source>
        <strain evidence="1 2">SNUC 5959</strain>
    </source>
</reference>
<comment type="caution">
    <text evidence="1">The sequence shown here is derived from an EMBL/GenBank/DDBJ whole genome shotgun (WGS) entry which is preliminary data.</text>
</comment>
<name>A0A0A8HLD0_STAHY</name>
<dbReference type="EMBL" id="QXVO01000012">
    <property type="protein sequence ID" value="RIO46190.1"/>
    <property type="molecule type" value="Genomic_DNA"/>
</dbReference>
<evidence type="ECO:0000313" key="1">
    <source>
        <dbReference type="EMBL" id="RIO46190.1"/>
    </source>
</evidence>
<dbReference type="HOGENOM" id="CLU_134339_0_0_9"/>
<sequence length="166" mass="19592">MNIILRNLSLTFDLESETPFFQVSIPHRIRFDADMISKPLVTTIVNQLFDTPDTTHCSFLSKYLSPIHTREKTRVGRFFNIINWREDVHVGEDTYIISTFYKLTNEALIDYLLYVPRSFINPYIIFYNNHHIVYISSDVLDVISCSEEVIKNYKAKYADIMDTDYE</sequence>
<accession>A0A0A8HLD0</accession>